<organism evidence="6 7">
    <name type="scientific">Sinomonas flava</name>
    <dbReference type="NCBI Taxonomy" id="496857"/>
    <lineage>
        <taxon>Bacteria</taxon>
        <taxon>Bacillati</taxon>
        <taxon>Actinomycetota</taxon>
        <taxon>Actinomycetes</taxon>
        <taxon>Micrococcales</taxon>
        <taxon>Micrococcaceae</taxon>
        <taxon>Sinomonas</taxon>
    </lineage>
</organism>
<gene>
    <name evidence="6" type="ORF">GCM10009849_32450</name>
</gene>
<name>A0ABP5NTB0_9MICC</name>
<dbReference type="InterPro" id="IPR036890">
    <property type="entry name" value="HATPase_C_sf"/>
</dbReference>
<evidence type="ECO:0000256" key="1">
    <source>
        <dbReference type="ARBA" id="ARBA00022679"/>
    </source>
</evidence>
<feature type="region of interest" description="Disordered" evidence="4">
    <location>
        <begin position="290"/>
        <end position="314"/>
    </location>
</feature>
<sequence>MIASPAGGTLQVLAPAGALLLTPAEGVPTPRALRTLHGRGQPAILEDPAQLFGPAAARKLGQVLSFPLGPGRAGEWLVLLARPAGSAPFTEADLASGAGYGSHVGLALDLGLVQRRREDALLSSDRDRIATGLNDLVIRRLFAAGMSMQNLGRTAPDPAIRAGIATLTGELDATIRELRSTVYSLRQGPRGQGLAHALVDAVHDAVRNTALVPRVSVDGAIGELPPALARGILAIGREAIGDAIARSAAELTVTLTALDGSLALTVEDDGTAATADRDRRAARIGEQAAALGATASTEGVPGGGTRVTSTVPRN</sequence>
<dbReference type="EMBL" id="BAAAQW010000011">
    <property type="protein sequence ID" value="GAA2202750.1"/>
    <property type="molecule type" value="Genomic_DNA"/>
</dbReference>
<dbReference type="PANTHER" id="PTHR24421">
    <property type="entry name" value="NITRATE/NITRITE SENSOR PROTEIN NARX-RELATED"/>
    <property type="match status" value="1"/>
</dbReference>
<dbReference type="Proteomes" id="UP001500432">
    <property type="component" value="Unassembled WGS sequence"/>
</dbReference>
<keyword evidence="3" id="KW-0902">Two-component regulatory system</keyword>
<accession>A0ABP5NTB0</accession>
<proteinExistence type="predicted"/>
<dbReference type="Gene3D" id="3.30.565.10">
    <property type="entry name" value="Histidine kinase-like ATPase, C-terminal domain"/>
    <property type="match status" value="1"/>
</dbReference>
<dbReference type="RefSeq" id="WP_344300837.1">
    <property type="nucleotide sequence ID" value="NZ_BAAAQW010000011.1"/>
</dbReference>
<dbReference type="PANTHER" id="PTHR24421:SF56">
    <property type="entry name" value="OXYGEN SENSOR HISTIDINE KINASE RESPONSE REGULATOR DOST"/>
    <property type="match status" value="1"/>
</dbReference>
<keyword evidence="2" id="KW-0418">Kinase</keyword>
<keyword evidence="7" id="KW-1185">Reference proteome</keyword>
<evidence type="ECO:0000256" key="4">
    <source>
        <dbReference type="SAM" id="MobiDB-lite"/>
    </source>
</evidence>
<evidence type="ECO:0000256" key="3">
    <source>
        <dbReference type="ARBA" id="ARBA00023012"/>
    </source>
</evidence>
<evidence type="ECO:0000313" key="6">
    <source>
        <dbReference type="EMBL" id="GAA2202750.1"/>
    </source>
</evidence>
<dbReference type="Pfam" id="PF07730">
    <property type="entry name" value="HisKA_3"/>
    <property type="match status" value="1"/>
</dbReference>
<comment type="caution">
    <text evidence="6">The sequence shown here is derived from an EMBL/GenBank/DDBJ whole genome shotgun (WGS) entry which is preliminary data.</text>
</comment>
<dbReference type="InterPro" id="IPR050482">
    <property type="entry name" value="Sensor_HK_TwoCompSys"/>
</dbReference>
<dbReference type="InterPro" id="IPR011712">
    <property type="entry name" value="Sig_transdc_His_kin_sub3_dim/P"/>
</dbReference>
<evidence type="ECO:0000313" key="7">
    <source>
        <dbReference type="Proteomes" id="UP001500432"/>
    </source>
</evidence>
<keyword evidence="1" id="KW-0808">Transferase</keyword>
<protein>
    <recommendedName>
        <fullName evidence="5">Signal transduction histidine kinase subgroup 3 dimerisation and phosphoacceptor domain-containing protein</fullName>
    </recommendedName>
</protein>
<reference evidence="7" key="1">
    <citation type="journal article" date="2019" name="Int. J. Syst. Evol. Microbiol.">
        <title>The Global Catalogue of Microorganisms (GCM) 10K type strain sequencing project: providing services to taxonomists for standard genome sequencing and annotation.</title>
        <authorList>
            <consortium name="The Broad Institute Genomics Platform"/>
            <consortium name="The Broad Institute Genome Sequencing Center for Infectious Disease"/>
            <person name="Wu L."/>
            <person name="Ma J."/>
        </authorList>
    </citation>
    <scope>NUCLEOTIDE SEQUENCE [LARGE SCALE GENOMIC DNA]</scope>
    <source>
        <strain evidence="7">JCM 16034</strain>
    </source>
</reference>
<dbReference type="SUPFAM" id="SSF55874">
    <property type="entry name" value="ATPase domain of HSP90 chaperone/DNA topoisomerase II/histidine kinase"/>
    <property type="match status" value="1"/>
</dbReference>
<feature type="domain" description="Signal transduction histidine kinase subgroup 3 dimerisation and phosphoacceptor" evidence="5">
    <location>
        <begin position="126"/>
        <end position="188"/>
    </location>
</feature>
<evidence type="ECO:0000256" key="2">
    <source>
        <dbReference type="ARBA" id="ARBA00022777"/>
    </source>
</evidence>
<evidence type="ECO:0000259" key="5">
    <source>
        <dbReference type="Pfam" id="PF07730"/>
    </source>
</evidence>